<evidence type="ECO:0000256" key="1">
    <source>
        <dbReference type="ARBA" id="ARBA00001602"/>
    </source>
</evidence>
<keyword evidence="4 8" id="KW-0573">Peptidoglycan synthesis</keyword>
<dbReference type="GO" id="GO:0008360">
    <property type="term" value="P:regulation of cell shape"/>
    <property type="evidence" value="ECO:0007669"/>
    <property type="project" value="UniProtKB-KW"/>
</dbReference>
<evidence type="ECO:0000256" key="7">
    <source>
        <dbReference type="ARBA" id="ARBA00070053"/>
    </source>
</evidence>
<evidence type="ECO:0000256" key="3">
    <source>
        <dbReference type="ARBA" id="ARBA00022960"/>
    </source>
</evidence>
<dbReference type="SUPFAM" id="SSF53681">
    <property type="entry name" value="Aspartate/glutamate racemase"/>
    <property type="match status" value="2"/>
</dbReference>
<dbReference type="GO" id="GO:0071555">
    <property type="term" value="P:cell wall organization"/>
    <property type="evidence" value="ECO:0007669"/>
    <property type="project" value="UniProtKB-KW"/>
</dbReference>
<dbReference type="OrthoDB" id="9801055at2"/>
<dbReference type="UniPathway" id="UPA00219"/>
<comment type="function">
    <text evidence="8">Provides the (R)-glutamate required for cell wall biosynthesis.</text>
</comment>
<keyword evidence="3 8" id="KW-0133">Cell shape</keyword>
<feature type="active site" description="Proton donor/acceptor" evidence="8">
    <location>
        <position position="73"/>
    </location>
</feature>
<dbReference type="STRING" id="1424294.Gferi_05735"/>
<evidence type="ECO:0000256" key="4">
    <source>
        <dbReference type="ARBA" id="ARBA00022984"/>
    </source>
</evidence>
<evidence type="ECO:0000256" key="6">
    <source>
        <dbReference type="ARBA" id="ARBA00023316"/>
    </source>
</evidence>
<keyword evidence="10" id="KW-1185">Reference proteome</keyword>
<feature type="active site" description="Proton donor/acceptor" evidence="8">
    <location>
        <position position="187"/>
    </location>
</feature>
<gene>
    <name evidence="8" type="primary">murI</name>
    <name evidence="9" type="ORF">Gferi_05735</name>
</gene>
<dbReference type="FunFam" id="3.40.50.1860:FF:000002">
    <property type="entry name" value="Glutamate racemase"/>
    <property type="match status" value="1"/>
</dbReference>
<feature type="binding site" evidence="8">
    <location>
        <begin position="74"/>
        <end position="75"/>
    </location>
    <ligand>
        <name>substrate</name>
    </ligand>
</feature>
<dbReference type="Gene3D" id="3.40.50.1860">
    <property type="match status" value="2"/>
</dbReference>
<comment type="catalytic activity">
    <reaction evidence="1 8">
        <text>L-glutamate = D-glutamate</text>
        <dbReference type="Rhea" id="RHEA:12813"/>
        <dbReference type="ChEBI" id="CHEBI:29985"/>
        <dbReference type="ChEBI" id="CHEBI:29986"/>
        <dbReference type="EC" id="5.1.1.3"/>
    </reaction>
</comment>
<accession>A0A1D8GDZ2</accession>
<keyword evidence="5 8" id="KW-0413">Isomerase</keyword>
<evidence type="ECO:0000313" key="9">
    <source>
        <dbReference type="EMBL" id="AOT69102.1"/>
    </source>
</evidence>
<comment type="pathway">
    <text evidence="8">Cell wall biogenesis; peptidoglycan biosynthesis.</text>
</comment>
<feature type="binding site" evidence="8">
    <location>
        <begin position="10"/>
        <end position="11"/>
    </location>
    <ligand>
        <name>substrate</name>
    </ligand>
</feature>
<dbReference type="InterPro" id="IPR004391">
    <property type="entry name" value="Glu_race"/>
</dbReference>
<dbReference type="KEGG" id="gfe:Gferi_05735"/>
<evidence type="ECO:0000256" key="2">
    <source>
        <dbReference type="ARBA" id="ARBA00013090"/>
    </source>
</evidence>
<sequence>MDNRPIGIFDSGVGGLTAVPHIMRRLPKERLIYFGDTARTPYGSKAKSTITSFTKQIVDFLLNKNVKMLVIACNTITATCLDELLEYCKGVPVIGIIEPAAKKVAREHNSSNHIGIIGTKVTIQQKTYIKNISKYNQDLNLYDKACPIFVPLIEEGIIDHGIMELSVKHYLDEFVQENSLDTLVLGCTHYPLIQPTIEKLYPQLQIIDPSFEIVHSIHTALSEGNLFAENPKTESIFYASDLSENFMNMINSIFGKESVKVDFKNFDLDILDCK</sequence>
<dbReference type="EMBL" id="CP017269">
    <property type="protein sequence ID" value="AOT69102.1"/>
    <property type="molecule type" value="Genomic_DNA"/>
</dbReference>
<name>A0A1D8GDZ2_9FIRM</name>
<evidence type="ECO:0000313" key="10">
    <source>
        <dbReference type="Proteomes" id="UP000095743"/>
    </source>
</evidence>
<dbReference type="RefSeq" id="WP_069974668.1">
    <property type="nucleotide sequence ID" value="NZ_CP017269.1"/>
</dbReference>
<feature type="binding site" evidence="8">
    <location>
        <begin position="42"/>
        <end position="43"/>
    </location>
    <ligand>
        <name>substrate</name>
    </ligand>
</feature>
<dbReference type="InterPro" id="IPR033134">
    <property type="entry name" value="Asp/Glu_racemase_AS_2"/>
</dbReference>
<dbReference type="AlphaFoldDB" id="A0A1D8GDZ2"/>
<keyword evidence="6 8" id="KW-0961">Cell wall biogenesis/degradation</keyword>
<dbReference type="InterPro" id="IPR015942">
    <property type="entry name" value="Asp/Glu/hydantoin_racemase"/>
</dbReference>
<dbReference type="GO" id="GO:0009252">
    <property type="term" value="P:peptidoglycan biosynthetic process"/>
    <property type="evidence" value="ECO:0007669"/>
    <property type="project" value="UniProtKB-UniRule"/>
</dbReference>
<organism evidence="9 10">
    <name type="scientific">Geosporobacter ferrireducens</name>
    <dbReference type="NCBI Taxonomy" id="1424294"/>
    <lineage>
        <taxon>Bacteria</taxon>
        <taxon>Bacillati</taxon>
        <taxon>Bacillota</taxon>
        <taxon>Clostridia</taxon>
        <taxon>Peptostreptococcales</taxon>
        <taxon>Thermotaleaceae</taxon>
        <taxon>Geosporobacter</taxon>
    </lineage>
</organism>
<feature type="binding site" evidence="8">
    <location>
        <begin position="188"/>
        <end position="189"/>
    </location>
    <ligand>
        <name>substrate</name>
    </ligand>
</feature>
<evidence type="ECO:0000256" key="8">
    <source>
        <dbReference type="HAMAP-Rule" id="MF_00258"/>
    </source>
</evidence>
<dbReference type="Pfam" id="PF01177">
    <property type="entry name" value="Asp_Glu_race"/>
    <property type="match status" value="1"/>
</dbReference>
<dbReference type="PANTHER" id="PTHR21198:SF2">
    <property type="entry name" value="GLUTAMATE RACEMASE"/>
    <property type="match status" value="1"/>
</dbReference>
<dbReference type="GO" id="GO:0008881">
    <property type="term" value="F:glutamate racemase activity"/>
    <property type="evidence" value="ECO:0007669"/>
    <property type="project" value="UniProtKB-UniRule"/>
</dbReference>
<reference evidence="9 10" key="1">
    <citation type="submission" date="2016-09" db="EMBL/GenBank/DDBJ databases">
        <title>Genomic analysis reveals versatility of anaerobic energy metabolism of Geosporobacter ferrireducens IRF9 of phylum Firmicutes.</title>
        <authorList>
            <person name="Kim S.-J."/>
        </authorList>
    </citation>
    <scope>NUCLEOTIDE SEQUENCE [LARGE SCALE GENOMIC DNA]</scope>
    <source>
        <strain evidence="9 10">IRF9</strain>
    </source>
</reference>
<dbReference type="HAMAP" id="MF_00258">
    <property type="entry name" value="Glu_racemase"/>
    <property type="match status" value="1"/>
</dbReference>
<protein>
    <recommendedName>
        <fullName evidence="7 8">Glutamate racemase</fullName>
        <ecNumber evidence="2 8">5.1.1.3</ecNumber>
    </recommendedName>
</protein>
<dbReference type="InterPro" id="IPR001920">
    <property type="entry name" value="Asp/Glu_race"/>
</dbReference>
<dbReference type="NCBIfam" id="TIGR00067">
    <property type="entry name" value="glut_race"/>
    <property type="match status" value="1"/>
</dbReference>
<comment type="similarity">
    <text evidence="8">Belongs to the aspartate/glutamate racemases family.</text>
</comment>
<dbReference type="PANTHER" id="PTHR21198">
    <property type="entry name" value="GLUTAMATE RACEMASE"/>
    <property type="match status" value="1"/>
</dbReference>
<dbReference type="EC" id="5.1.1.3" evidence="2 8"/>
<dbReference type="Proteomes" id="UP000095743">
    <property type="component" value="Chromosome"/>
</dbReference>
<dbReference type="PROSITE" id="PS00924">
    <property type="entry name" value="ASP_GLU_RACEMASE_2"/>
    <property type="match status" value="1"/>
</dbReference>
<proteinExistence type="inferred from homology"/>
<evidence type="ECO:0000256" key="5">
    <source>
        <dbReference type="ARBA" id="ARBA00023235"/>
    </source>
</evidence>